<dbReference type="EC" id="1.14.99.39" evidence="3"/>
<dbReference type="InterPro" id="IPR023303">
    <property type="entry name" value="NH3_CH4_mOase_suB_C"/>
</dbReference>
<evidence type="ECO:0000313" key="4">
    <source>
        <dbReference type="Proteomes" id="UP001626536"/>
    </source>
</evidence>
<dbReference type="NCBIfam" id="NF041640">
    <property type="entry name" value="AmoB_BACT"/>
    <property type="match status" value="1"/>
</dbReference>
<feature type="transmembrane region" description="Helical" evidence="1">
    <location>
        <begin position="197"/>
        <end position="216"/>
    </location>
</feature>
<dbReference type="Gene3D" id="2.60.120.570">
    <property type="entry name" value="Particulate methane monooxygenase, b subunit. Chain: A, domain 1"/>
    <property type="match status" value="1"/>
</dbReference>
<reference evidence="3 4" key="1">
    <citation type="submission" date="2023-10" db="EMBL/GenBank/DDBJ databases">
        <title>Novel methanotroph of the genus Methylocapsa from a subarctic wetland.</title>
        <authorList>
            <person name="Belova S.E."/>
            <person name="Oshkin I.Y."/>
            <person name="Miroshnikov K."/>
            <person name="Dedysh S.N."/>
        </authorList>
    </citation>
    <scope>NUCLEOTIDE SEQUENCE [LARGE SCALE GENOMIC DNA]</scope>
    <source>
        <strain evidence="3 4">RX1</strain>
    </source>
</reference>
<keyword evidence="3" id="KW-0560">Oxidoreductase</keyword>
<evidence type="ECO:0000256" key="2">
    <source>
        <dbReference type="SAM" id="SignalP"/>
    </source>
</evidence>
<dbReference type="NCBIfam" id="TIGR03079">
    <property type="entry name" value="CH4_NH3mon_ox_B"/>
    <property type="match status" value="1"/>
</dbReference>
<dbReference type="Pfam" id="PF04744">
    <property type="entry name" value="Monooxygenase_B"/>
    <property type="match status" value="1"/>
</dbReference>
<dbReference type="RefSeq" id="WP_407338041.1">
    <property type="nucleotide sequence ID" value="NZ_CP136862.1"/>
</dbReference>
<dbReference type="Gene3D" id="1.10.287.710">
    <property type="entry name" value="Helix hairpin bin"/>
    <property type="match status" value="1"/>
</dbReference>
<protein>
    <submittedName>
        <fullName evidence="3">Bacterial ammonia monooxygenase, subunit AmoB</fullName>
        <ecNumber evidence="3">1.14.99.39</ecNumber>
    </submittedName>
</protein>
<keyword evidence="1" id="KW-0472">Membrane</keyword>
<dbReference type="GO" id="GO:0018597">
    <property type="term" value="F:ammonia monooxygenase activity"/>
    <property type="evidence" value="ECO:0007669"/>
    <property type="project" value="UniProtKB-EC"/>
</dbReference>
<dbReference type="EMBL" id="CP136862">
    <property type="protein sequence ID" value="WOJ88601.1"/>
    <property type="molecule type" value="Genomic_DNA"/>
</dbReference>
<proteinExistence type="predicted"/>
<keyword evidence="3" id="KW-0503">Monooxygenase</keyword>
<feature type="transmembrane region" description="Helical" evidence="1">
    <location>
        <begin position="244"/>
        <end position="262"/>
    </location>
</feature>
<name>A0ABZ0HNX8_9HYPH</name>
<keyword evidence="1" id="KW-0812">Transmembrane</keyword>
<evidence type="ECO:0000256" key="1">
    <source>
        <dbReference type="SAM" id="Phobius"/>
    </source>
</evidence>
<dbReference type="InterPro" id="IPR023141">
    <property type="entry name" value="NH3_CH4_mOase_suB_hlx_hairpin"/>
</dbReference>
<keyword evidence="1" id="KW-1133">Transmembrane helix</keyword>
<feature type="chain" id="PRO_5045387918" evidence="2">
    <location>
        <begin position="42"/>
        <end position="425"/>
    </location>
</feature>
<dbReference type="InterPro" id="IPR023301">
    <property type="entry name" value="NH3_CH4_mOase_suB_N"/>
</dbReference>
<feature type="signal peptide" evidence="2">
    <location>
        <begin position="1"/>
        <end position="41"/>
    </location>
</feature>
<keyword evidence="2" id="KW-0732">Signal</keyword>
<sequence>MKTSMFSTLARHAKRQAGRLWALGLAVGLAASMTGAGPADAHGEKSQAAFLRMRTLNWYDVKWSKTSVNVNEEMEITGKLHIMDAWPVAVAKPEVAFLNVGEPGPVLVREGSWLGGKFVPRSLSLELGKTYEFRVLLKGRRPGRFHVHTQLSVQTGGPIIGPGEWIEIKGDMANFTNPVTLLNGEIIDLESYKISNIYFWHALWFLAGIVWIGYWFRKRGFVGRYISVASGKGEELITPQERQIGAVALAATLLVVIVSYAITASEFPRTIPLQAGNIRAIPALDIPEAPLKITYERGTYKVPGRELVATYKITNNGKEPVRIGEFATAGLRFLNADVYTQKVDYPDYLLADRGLTLSDNSPIAPGETKEITVKVQDARWDTERLADLAYDVDSSFAGLLFFFTPSGGRYEVEVGGPVIPEFLPV</sequence>
<dbReference type="InterPro" id="IPR006833">
    <property type="entry name" value="NH3_CH4_mOase_B"/>
</dbReference>
<dbReference type="Proteomes" id="UP001626536">
    <property type="component" value="Chromosome"/>
</dbReference>
<dbReference type="Gene3D" id="2.60.40.1580">
    <property type="entry name" value="Particulate methane monooxygenase, b subunit. Chain: A, domain 3"/>
    <property type="match status" value="1"/>
</dbReference>
<organism evidence="3 4">
    <name type="scientific">Methylocapsa polymorpha</name>
    <dbReference type="NCBI Taxonomy" id="3080828"/>
    <lineage>
        <taxon>Bacteria</taxon>
        <taxon>Pseudomonadati</taxon>
        <taxon>Pseudomonadota</taxon>
        <taxon>Alphaproteobacteria</taxon>
        <taxon>Hyphomicrobiales</taxon>
        <taxon>Beijerinckiaceae</taxon>
        <taxon>Methylocapsa</taxon>
    </lineage>
</organism>
<accession>A0ABZ0HNX8</accession>
<evidence type="ECO:0000313" key="3">
    <source>
        <dbReference type="EMBL" id="WOJ88601.1"/>
    </source>
</evidence>
<keyword evidence="4" id="KW-1185">Reference proteome</keyword>
<gene>
    <name evidence="3" type="primary">amoB</name>
    <name evidence="3" type="ORF">RZS28_12320</name>
</gene>